<evidence type="ECO:0000313" key="3">
    <source>
        <dbReference type="Proteomes" id="UP000253508"/>
    </source>
</evidence>
<sequence length="151" mass="16086">MSLMRLVWAAVATIVATIAFVVIGVEPLFALAYGLLAGVVALLTVLRGAGAGVPPSPHHRGDPVTRGSEISRLAWGFNPRTQLAGEIVARRARAVLRRRLARAGIDPDTQPQRVDEILGSGVWERLSSRKASAADIDRAFAATDPDTQETP</sequence>
<dbReference type="OrthoDB" id="5083952at2"/>
<feature type="transmembrane region" description="Helical" evidence="1">
    <location>
        <begin position="7"/>
        <end position="25"/>
    </location>
</feature>
<feature type="transmembrane region" description="Helical" evidence="1">
    <location>
        <begin position="31"/>
        <end position="50"/>
    </location>
</feature>
<evidence type="ECO:0000313" key="2">
    <source>
        <dbReference type="EMBL" id="RCK61348.1"/>
    </source>
</evidence>
<evidence type="ECO:0000256" key="1">
    <source>
        <dbReference type="SAM" id="Phobius"/>
    </source>
</evidence>
<proteinExistence type="predicted"/>
<keyword evidence="1" id="KW-0812">Transmembrane</keyword>
<accession>A0A367Y686</accession>
<comment type="caution">
    <text evidence="2">The sequence shown here is derived from an EMBL/GenBank/DDBJ whole genome shotgun (WGS) entry which is preliminary data.</text>
</comment>
<organism evidence="2 3">
    <name type="scientific">Microbacterium sorbitolivorans</name>
    <dbReference type="NCBI Taxonomy" id="1867410"/>
    <lineage>
        <taxon>Bacteria</taxon>
        <taxon>Bacillati</taxon>
        <taxon>Actinomycetota</taxon>
        <taxon>Actinomycetes</taxon>
        <taxon>Micrococcales</taxon>
        <taxon>Microbacteriaceae</taxon>
        <taxon>Microbacterium</taxon>
    </lineage>
</organism>
<gene>
    <name evidence="2" type="ORF">DTO57_01470</name>
</gene>
<dbReference type="EMBL" id="QORO01000001">
    <property type="protein sequence ID" value="RCK61348.1"/>
    <property type="molecule type" value="Genomic_DNA"/>
</dbReference>
<name>A0A367Y686_9MICO</name>
<dbReference type="Proteomes" id="UP000253508">
    <property type="component" value="Unassembled WGS sequence"/>
</dbReference>
<keyword evidence="1" id="KW-0472">Membrane</keyword>
<dbReference type="RefSeq" id="WP_114116455.1">
    <property type="nucleotide sequence ID" value="NZ_BMHU01000001.1"/>
</dbReference>
<keyword evidence="3" id="KW-1185">Reference proteome</keyword>
<protein>
    <submittedName>
        <fullName evidence="2">Uncharacterized protein</fullName>
    </submittedName>
</protein>
<reference evidence="2 3" key="1">
    <citation type="submission" date="2018-07" db="EMBL/GenBank/DDBJ databases">
        <title>Microbacterium endoborsara sp. nov., a novel actinobacterium isolated from Borszczowia aralocaspica.</title>
        <authorList>
            <person name="An D."/>
        </authorList>
    </citation>
    <scope>NUCLEOTIDE SEQUENCE [LARGE SCALE GENOMIC DNA]</scope>
    <source>
        <strain evidence="2 3">C1.15228</strain>
    </source>
</reference>
<dbReference type="AlphaFoldDB" id="A0A367Y686"/>
<keyword evidence="1" id="KW-1133">Transmembrane helix</keyword>